<evidence type="ECO:0000313" key="3">
    <source>
        <dbReference type="Proteomes" id="UP000234585"/>
    </source>
</evidence>
<keyword evidence="1" id="KW-1133">Transmembrane helix</keyword>
<reference evidence="2 3" key="1">
    <citation type="submission" date="2017-12" db="EMBL/GenBank/DDBJ databases">
        <authorList>
            <consortium name="DOE Joint Genome Institute"/>
            <person name="Haridas S."/>
            <person name="Kjaerbolling I."/>
            <person name="Vesth T.C."/>
            <person name="Frisvad J.C."/>
            <person name="Nybo J.L."/>
            <person name="Theobald S."/>
            <person name="Kuo A."/>
            <person name="Bowyer P."/>
            <person name="Matsuda Y."/>
            <person name="Mondo S."/>
            <person name="Lyhne E.K."/>
            <person name="Kogle M.E."/>
            <person name="Clum A."/>
            <person name="Lipzen A."/>
            <person name="Salamov A."/>
            <person name="Ngan C.Y."/>
            <person name="Daum C."/>
            <person name="Chiniquy J."/>
            <person name="Barry K."/>
            <person name="LaButti K."/>
            <person name="Simmons B.A."/>
            <person name="Magnuson J.K."/>
            <person name="Mortensen U.H."/>
            <person name="Larsen T.O."/>
            <person name="Grigoriev I.V."/>
            <person name="Baker S.E."/>
            <person name="Andersen M.R."/>
            <person name="Nordberg H.P."/>
            <person name="Cantor M.N."/>
            <person name="Hua S.X."/>
        </authorList>
    </citation>
    <scope>NUCLEOTIDE SEQUENCE [LARGE SCALE GENOMIC DNA]</scope>
    <source>
        <strain evidence="2 3">CBS 102.13</strain>
    </source>
</reference>
<dbReference type="EMBL" id="KZ559132">
    <property type="protein sequence ID" value="PLB38997.1"/>
    <property type="molecule type" value="Genomic_DNA"/>
</dbReference>
<dbReference type="GeneID" id="36519407"/>
<keyword evidence="1" id="KW-0472">Membrane</keyword>
<dbReference type="RefSeq" id="XP_024673009.1">
    <property type="nucleotide sequence ID" value="XM_024812247.1"/>
</dbReference>
<proteinExistence type="predicted"/>
<organism evidence="2 3">
    <name type="scientific">Aspergillus candidus</name>
    <dbReference type="NCBI Taxonomy" id="41067"/>
    <lineage>
        <taxon>Eukaryota</taxon>
        <taxon>Fungi</taxon>
        <taxon>Dikarya</taxon>
        <taxon>Ascomycota</taxon>
        <taxon>Pezizomycotina</taxon>
        <taxon>Eurotiomycetes</taxon>
        <taxon>Eurotiomycetidae</taxon>
        <taxon>Eurotiales</taxon>
        <taxon>Aspergillaceae</taxon>
        <taxon>Aspergillus</taxon>
        <taxon>Aspergillus subgen. Circumdati</taxon>
    </lineage>
</organism>
<keyword evidence="1" id="KW-0812">Transmembrane</keyword>
<evidence type="ECO:0000256" key="1">
    <source>
        <dbReference type="SAM" id="Phobius"/>
    </source>
</evidence>
<dbReference type="AlphaFoldDB" id="A0A2I2FEE9"/>
<feature type="transmembrane region" description="Helical" evidence="1">
    <location>
        <begin position="38"/>
        <end position="57"/>
    </location>
</feature>
<gene>
    <name evidence="2" type="ORF">BDW47DRAFT_104071</name>
</gene>
<keyword evidence="3" id="KW-1185">Reference proteome</keyword>
<protein>
    <submittedName>
        <fullName evidence="2">Uncharacterized protein</fullName>
    </submittedName>
</protein>
<dbReference type="Proteomes" id="UP000234585">
    <property type="component" value="Unassembled WGS sequence"/>
</dbReference>
<sequence length="58" mass="6728">MCKCRRFGEGPVGLLWLALVDGGGFGCRVSRILIRIHLFLFYFFFLFRLSICLPPLVY</sequence>
<accession>A0A2I2FEE9</accession>
<name>A0A2I2FEE9_ASPCN</name>
<evidence type="ECO:0000313" key="2">
    <source>
        <dbReference type="EMBL" id="PLB38997.1"/>
    </source>
</evidence>